<feature type="region of interest" description="Disordered" evidence="1">
    <location>
        <begin position="1"/>
        <end position="27"/>
    </location>
</feature>
<dbReference type="Proteomes" id="UP000274327">
    <property type="component" value="Unassembled WGS sequence"/>
</dbReference>
<evidence type="ECO:0000313" key="2">
    <source>
        <dbReference type="EMBL" id="RRR20216.1"/>
    </source>
</evidence>
<name>A0A426SPU1_9MICO</name>
<sequence length="436" mass="44862">MMAGFQGGDTEQMRQQGTAFEQGSRTVDEITDAATRLIDSVPWMGPDAIAFRALWHGVIAPGLRAKAEDLQGRGEEIRRHAEEQDEASAGDGGGLLDVLRDLFPMPFPGPLMPLPAPIPGLPLTPGVIDHLRKDLEDWFTGGDGDGPQEFFGDPGFTSRGAKYGDDRPIGEQITGGDSLWDGREIDESYGFLDGYAGYDYSAGTNVTTDPYGNVTGTVGARGSAEIGIDDRLDGPLGTGIQAGARVGAEGYAEAGGTVGPDGVAAGARAGLGAYSSQYATVDGPLGNSGTIRQDLYAGANASANAYSHVTRNEDGQVNGFSQGFDARAFAGAQATQTFESTSPGGWFSGSTSISEKAGYGVGAGAGQTISADEISVSVAGSLAAELGLGGSTTVAVHPNQIVNTFTPGDYDIDDAIGDASGAFQGATDYVSDKWPF</sequence>
<organism evidence="2 3">
    <name type="scientific">Brachybacterium paraconglomeratum</name>
    <dbReference type="NCBI Taxonomy" id="173362"/>
    <lineage>
        <taxon>Bacteria</taxon>
        <taxon>Bacillati</taxon>
        <taxon>Actinomycetota</taxon>
        <taxon>Actinomycetes</taxon>
        <taxon>Micrococcales</taxon>
        <taxon>Dermabacteraceae</taxon>
        <taxon>Brachybacterium</taxon>
    </lineage>
</organism>
<accession>A0A426SPU1</accession>
<dbReference type="EMBL" id="QOCI01000001">
    <property type="protein sequence ID" value="RRR20216.1"/>
    <property type="molecule type" value="Genomic_DNA"/>
</dbReference>
<protein>
    <recommendedName>
        <fullName evidence="4">WXG100 family type VII secretion target</fullName>
    </recommendedName>
</protein>
<gene>
    <name evidence="2" type="ORF">DS079_02070</name>
</gene>
<reference evidence="2 3" key="1">
    <citation type="submission" date="2018-07" db="EMBL/GenBank/DDBJ databases">
        <title>Brachybacteriurn paraconglorneratum KCTC 9916.</title>
        <authorList>
            <person name="Li Y."/>
        </authorList>
    </citation>
    <scope>NUCLEOTIDE SEQUENCE [LARGE SCALE GENOMIC DNA]</scope>
    <source>
        <strain evidence="2 3">KCTC 9916</strain>
    </source>
</reference>
<proteinExistence type="predicted"/>
<evidence type="ECO:0008006" key="4">
    <source>
        <dbReference type="Google" id="ProtNLM"/>
    </source>
</evidence>
<keyword evidence="3" id="KW-1185">Reference proteome</keyword>
<evidence type="ECO:0000313" key="3">
    <source>
        <dbReference type="Proteomes" id="UP000274327"/>
    </source>
</evidence>
<dbReference type="AlphaFoldDB" id="A0A426SPU1"/>
<feature type="compositionally biased region" description="Polar residues" evidence="1">
    <location>
        <begin position="13"/>
        <end position="25"/>
    </location>
</feature>
<evidence type="ECO:0000256" key="1">
    <source>
        <dbReference type="SAM" id="MobiDB-lite"/>
    </source>
</evidence>
<comment type="caution">
    <text evidence="2">The sequence shown here is derived from an EMBL/GenBank/DDBJ whole genome shotgun (WGS) entry which is preliminary data.</text>
</comment>